<reference evidence="5 6" key="1">
    <citation type="submission" date="2021-01" db="EMBL/GenBank/DDBJ databases">
        <title>Sequencing the genomes of 1000 actinobacteria strains.</title>
        <authorList>
            <person name="Klenk H.-P."/>
        </authorList>
    </citation>
    <scope>NUCLEOTIDE SEQUENCE [LARGE SCALE GENOMIC DNA]</scope>
    <source>
        <strain evidence="5 6">DSM 13057</strain>
    </source>
</reference>
<dbReference type="SUPFAM" id="SSF52540">
    <property type="entry name" value="P-loop containing nucleoside triphosphate hydrolases"/>
    <property type="match status" value="1"/>
</dbReference>
<dbReference type="PANTHER" id="PTHR42781:SF4">
    <property type="entry name" value="SPERMIDINE_PUTRESCINE IMPORT ATP-BINDING PROTEIN POTA"/>
    <property type="match status" value="1"/>
</dbReference>
<dbReference type="Pfam" id="PF00005">
    <property type="entry name" value="ABC_tran"/>
    <property type="match status" value="1"/>
</dbReference>
<dbReference type="InterPro" id="IPR050093">
    <property type="entry name" value="ABC_SmlMolc_Importer"/>
</dbReference>
<dbReference type="InterPro" id="IPR017871">
    <property type="entry name" value="ABC_transporter-like_CS"/>
</dbReference>
<evidence type="ECO:0000256" key="1">
    <source>
        <dbReference type="ARBA" id="ARBA00022448"/>
    </source>
</evidence>
<protein>
    <submittedName>
        <fullName evidence="5">Molybdate transport system ATP-binding protein</fullName>
    </submittedName>
</protein>
<keyword evidence="3 5" id="KW-0067">ATP-binding</keyword>
<accession>A0ABS2L7G7</accession>
<gene>
    <name evidence="5" type="ORF">JOE66_002289</name>
</gene>
<dbReference type="PANTHER" id="PTHR42781">
    <property type="entry name" value="SPERMIDINE/PUTRESCINE IMPORT ATP-BINDING PROTEIN POTA"/>
    <property type="match status" value="1"/>
</dbReference>
<dbReference type="InterPro" id="IPR003439">
    <property type="entry name" value="ABC_transporter-like_ATP-bd"/>
</dbReference>
<dbReference type="PROSITE" id="PS00211">
    <property type="entry name" value="ABC_TRANSPORTER_1"/>
    <property type="match status" value="1"/>
</dbReference>
<evidence type="ECO:0000256" key="3">
    <source>
        <dbReference type="ARBA" id="ARBA00022840"/>
    </source>
</evidence>
<dbReference type="Proteomes" id="UP000776164">
    <property type="component" value="Unassembled WGS sequence"/>
</dbReference>
<keyword evidence="2" id="KW-0547">Nucleotide-binding</keyword>
<comment type="caution">
    <text evidence="5">The sequence shown here is derived from an EMBL/GenBank/DDBJ whole genome shotgun (WGS) entry which is preliminary data.</text>
</comment>
<dbReference type="GO" id="GO:0005524">
    <property type="term" value="F:ATP binding"/>
    <property type="evidence" value="ECO:0007669"/>
    <property type="project" value="UniProtKB-KW"/>
</dbReference>
<evidence type="ECO:0000256" key="2">
    <source>
        <dbReference type="ARBA" id="ARBA00022741"/>
    </source>
</evidence>
<sequence>MTFTIRARVDARGLDLELAVADGETVAILGPNGAGKSTLLAIAAGLLIPDSGRATLDDRTLFDLPGTNRGGTAAANVTRTAPRSVWLAPHARGISLLAQEALLFPHLSVLDNVAFGPRSHGQSAREARRSALRWLDEVDARDLAERKPTELSGGQAQRIALARALASEPALLLLDEPLSALDVAVAPTLRRTLRRVLEGRSALIVTHDILDAYLLADTVVIVEDGRIVEHGSTTEVFERPRSGFAADLAGLVVVRSDGETRAVRPSAVTLWLAEPVPDAHRTVLMGHIRDVEPRGDVVRVHSDVVAADLHPRCAAELDLVPGQRAWFSYVTDDAQAYPSPGG</sequence>
<dbReference type="Gene3D" id="3.40.50.300">
    <property type="entry name" value="P-loop containing nucleotide triphosphate hydrolases"/>
    <property type="match status" value="1"/>
</dbReference>
<dbReference type="InterPro" id="IPR008995">
    <property type="entry name" value="Mo/tungstate-bd_C_term_dom"/>
</dbReference>
<dbReference type="InterPro" id="IPR027417">
    <property type="entry name" value="P-loop_NTPase"/>
</dbReference>
<evidence type="ECO:0000259" key="4">
    <source>
        <dbReference type="PROSITE" id="PS50893"/>
    </source>
</evidence>
<proteinExistence type="predicted"/>
<name>A0ABS2L7G7_9MICO</name>
<dbReference type="SMART" id="SM00382">
    <property type="entry name" value="AAA"/>
    <property type="match status" value="1"/>
</dbReference>
<dbReference type="RefSeq" id="WP_205109564.1">
    <property type="nucleotide sequence ID" value="NZ_BAAAHT010000002.1"/>
</dbReference>
<dbReference type="EMBL" id="JAFBBU010000001">
    <property type="protein sequence ID" value="MBM7472655.1"/>
    <property type="molecule type" value="Genomic_DNA"/>
</dbReference>
<evidence type="ECO:0000313" key="5">
    <source>
        <dbReference type="EMBL" id="MBM7472655.1"/>
    </source>
</evidence>
<keyword evidence="1" id="KW-0813">Transport</keyword>
<organism evidence="5 6">
    <name type="scientific">Subtercola frigoramans</name>
    <dbReference type="NCBI Taxonomy" id="120298"/>
    <lineage>
        <taxon>Bacteria</taxon>
        <taxon>Bacillati</taxon>
        <taxon>Actinomycetota</taxon>
        <taxon>Actinomycetes</taxon>
        <taxon>Micrococcales</taxon>
        <taxon>Microbacteriaceae</taxon>
        <taxon>Subtercola</taxon>
    </lineage>
</organism>
<evidence type="ECO:0000313" key="6">
    <source>
        <dbReference type="Proteomes" id="UP000776164"/>
    </source>
</evidence>
<dbReference type="PROSITE" id="PS50893">
    <property type="entry name" value="ABC_TRANSPORTER_2"/>
    <property type="match status" value="1"/>
</dbReference>
<dbReference type="SUPFAM" id="SSF50331">
    <property type="entry name" value="MOP-like"/>
    <property type="match status" value="1"/>
</dbReference>
<dbReference type="InterPro" id="IPR003593">
    <property type="entry name" value="AAA+_ATPase"/>
</dbReference>
<keyword evidence="6" id="KW-1185">Reference proteome</keyword>
<feature type="domain" description="ABC transporter" evidence="4">
    <location>
        <begin position="5"/>
        <end position="249"/>
    </location>
</feature>